<dbReference type="EMBL" id="JAINUG010000042">
    <property type="protein sequence ID" value="KAJ8406683.1"/>
    <property type="molecule type" value="Genomic_DNA"/>
</dbReference>
<evidence type="ECO:0000313" key="1">
    <source>
        <dbReference type="EMBL" id="KAJ8406683.1"/>
    </source>
</evidence>
<keyword evidence="2" id="KW-1185">Reference proteome</keyword>
<gene>
    <name evidence="1" type="ORF">AAFF_G00295990</name>
</gene>
<name>A0AAD7SR12_9TELE</name>
<evidence type="ECO:0000313" key="2">
    <source>
        <dbReference type="Proteomes" id="UP001221898"/>
    </source>
</evidence>
<sequence>MRNRLFLHQEQPSTTTNKLKVGGHPSTLRTLALALCFSTAEYACPTWSRSCHARKLDPILNETCRIVTGCIKTTPVHCLYALSGIAPPDICRAVITKAERTKQANDIRHSLHEHSAAQKWLSSRSSFLDTTEVLETTPTDARITEWQNQWNSLSRQTTQWMERGITPDECLPTGQDQP</sequence>
<proteinExistence type="predicted"/>
<reference evidence="1" key="1">
    <citation type="journal article" date="2023" name="Science">
        <title>Genome structures resolve the early diversification of teleost fishes.</title>
        <authorList>
            <person name="Parey E."/>
            <person name="Louis A."/>
            <person name="Montfort J."/>
            <person name="Bouchez O."/>
            <person name="Roques C."/>
            <person name="Iampietro C."/>
            <person name="Lluch J."/>
            <person name="Castinel A."/>
            <person name="Donnadieu C."/>
            <person name="Desvignes T."/>
            <person name="Floi Bucao C."/>
            <person name="Jouanno E."/>
            <person name="Wen M."/>
            <person name="Mejri S."/>
            <person name="Dirks R."/>
            <person name="Jansen H."/>
            <person name="Henkel C."/>
            <person name="Chen W.J."/>
            <person name="Zahm M."/>
            <person name="Cabau C."/>
            <person name="Klopp C."/>
            <person name="Thompson A.W."/>
            <person name="Robinson-Rechavi M."/>
            <person name="Braasch I."/>
            <person name="Lecointre G."/>
            <person name="Bobe J."/>
            <person name="Postlethwait J.H."/>
            <person name="Berthelot C."/>
            <person name="Roest Crollius H."/>
            <person name="Guiguen Y."/>
        </authorList>
    </citation>
    <scope>NUCLEOTIDE SEQUENCE</scope>
    <source>
        <strain evidence="1">NC1722</strain>
    </source>
</reference>
<comment type="caution">
    <text evidence="1">The sequence shown here is derived from an EMBL/GenBank/DDBJ whole genome shotgun (WGS) entry which is preliminary data.</text>
</comment>
<protein>
    <submittedName>
        <fullName evidence="1">Uncharacterized protein</fullName>
    </submittedName>
</protein>
<dbReference type="Proteomes" id="UP001221898">
    <property type="component" value="Unassembled WGS sequence"/>
</dbReference>
<dbReference type="AlphaFoldDB" id="A0AAD7SR12"/>
<accession>A0AAD7SR12</accession>
<organism evidence="1 2">
    <name type="scientific">Aldrovandia affinis</name>
    <dbReference type="NCBI Taxonomy" id="143900"/>
    <lineage>
        <taxon>Eukaryota</taxon>
        <taxon>Metazoa</taxon>
        <taxon>Chordata</taxon>
        <taxon>Craniata</taxon>
        <taxon>Vertebrata</taxon>
        <taxon>Euteleostomi</taxon>
        <taxon>Actinopterygii</taxon>
        <taxon>Neopterygii</taxon>
        <taxon>Teleostei</taxon>
        <taxon>Notacanthiformes</taxon>
        <taxon>Halosauridae</taxon>
        <taxon>Aldrovandia</taxon>
    </lineage>
</organism>